<proteinExistence type="predicted"/>
<accession>A0A9X2WPT7</accession>
<dbReference type="Proteomes" id="UP001155546">
    <property type="component" value="Unassembled WGS sequence"/>
</dbReference>
<dbReference type="InterPro" id="IPR014987">
    <property type="entry name" value="UPF_YfcL"/>
</dbReference>
<comment type="caution">
    <text evidence="1">The sequence shown here is derived from an EMBL/GenBank/DDBJ whole genome shotgun (WGS) entry which is preliminary data.</text>
</comment>
<keyword evidence="2" id="KW-1185">Reference proteome</keyword>
<reference evidence="1" key="1">
    <citation type="journal article" date="2023" name="Int. J. Syst. Evol. Microbiol.">
        <title>&lt;i&gt;Shewanella septentrionalis&lt;/i&gt; sp. nov. and &lt;i&gt;Shewanella holmiensis&lt;/i&gt; sp. nov., isolated from Baltic Sea water and sediments.</title>
        <authorList>
            <person name="Martin-Rodriguez A.J."/>
            <person name="Thorell K."/>
            <person name="Joffre E."/>
            <person name="Jensie-Markopoulos S."/>
            <person name="Moore E.R.B."/>
            <person name="Sjoling A."/>
        </authorList>
    </citation>
    <scope>NUCLEOTIDE SEQUENCE</scope>
    <source>
        <strain evidence="1">SP1S2-7</strain>
    </source>
</reference>
<protein>
    <submittedName>
        <fullName evidence="1">YfcL family protein</fullName>
    </submittedName>
</protein>
<sequence>MLEKYDAAMESWIEETVSNGDDDSLFASGYLQGHIAVVLAKLEAQADQGLDALDHEVIQCLALANEELNDADYVLVAKAWQQLRSRIVEAVS</sequence>
<dbReference type="Pfam" id="PF08891">
    <property type="entry name" value="YfcL"/>
    <property type="match status" value="1"/>
</dbReference>
<dbReference type="EMBL" id="JAMTCD010000023">
    <property type="protein sequence ID" value="MCT7943133.1"/>
    <property type="molecule type" value="Genomic_DNA"/>
</dbReference>
<dbReference type="AlphaFoldDB" id="A0A9X2WPT7"/>
<gene>
    <name evidence="1" type="ORF">NE535_15280</name>
</gene>
<dbReference type="RefSeq" id="WP_188843499.1">
    <property type="nucleotide sequence ID" value="NZ_JAMTCD010000023.1"/>
</dbReference>
<name>A0A9X2WPT7_9GAMM</name>
<evidence type="ECO:0000313" key="2">
    <source>
        <dbReference type="Proteomes" id="UP001155546"/>
    </source>
</evidence>
<organism evidence="1 2">
    <name type="scientific">Shewanella holmiensis</name>
    <dbReference type="NCBI Taxonomy" id="2952222"/>
    <lineage>
        <taxon>Bacteria</taxon>
        <taxon>Pseudomonadati</taxon>
        <taxon>Pseudomonadota</taxon>
        <taxon>Gammaproteobacteria</taxon>
        <taxon>Alteromonadales</taxon>
        <taxon>Shewanellaceae</taxon>
        <taxon>Shewanella</taxon>
    </lineage>
</organism>
<evidence type="ECO:0000313" key="1">
    <source>
        <dbReference type="EMBL" id="MCT7943133.1"/>
    </source>
</evidence>